<evidence type="ECO:0000313" key="3">
    <source>
        <dbReference type="EMBL" id="KIK10108.1"/>
    </source>
</evidence>
<dbReference type="PANTHER" id="PTHR40469:SF2">
    <property type="entry name" value="GALACTOSE-BINDING DOMAIN-LIKE SUPERFAMILY PROTEIN"/>
    <property type="match status" value="1"/>
</dbReference>
<dbReference type="AlphaFoldDB" id="A0A0C9YPZ6"/>
<name>A0A0C9YPZ6_9AGAR</name>
<organism evidence="3 4">
    <name type="scientific">Laccaria amethystina LaAM-08-1</name>
    <dbReference type="NCBI Taxonomy" id="1095629"/>
    <lineage>
        <taxon>Eukaryota</taxon>
        <taxon>Fungi</taxon>
        <taxon>Dikarya</taxon>
        <taxon>Basidiomycota</taxon>
        <taxon>Agaricomycotina</taxon>
        <taxon>Agaricomycetes</taxon>
        <taxon>Agaricomycetidae</taxon>
        <taxon>Agaricales</taxon>
        <taxon>Agaricineae</taxon>
        <taxon>Hydnangiaceae</taxon>
        <taxon>Laccaria</taxon>
    </lineage>
</organism>
<feature type="region of interest" description="Disordered" evidence="1">
    <location>
        <begin position="35"/>
        <end position="54"/>
    </location>
</feature>
<proteinExistence type="predicted"/>
<dbReference type="Pfam" id="PF06283">
    <property type="entry name" value="ThuA"/>
    <property type="match status" value="1"/>
</dbReference>
<dbReference type="Proteomes" id="UP000054477">
    <property type="component" value="Unassembled WGS sequence"/>
</dbReference>
<dbReference type="Gene3D" id="3.40.50.880">
    <property type="match status" value="1"/>
</dbReference>
<reference evidence="4" key="2">
    <citation type="submission" date="2015-01" db="EMBL/GenBank/DDBJ databases">
        <title>Evolutionary Origins and Diversification of the Mycorrhizal Mutualists.</title>
        <authorList>
            <consortium name="DOE Joint Genome Institute"/>
            <consortium name="Mycorrhizal Genomics Consortium"/>
            <person name="Kohler A."/>
            <person name="Kuo A."/>
            <person name="Nagy L.G."/>
            <person name="Floudas D."/>
            <person name="Copeland A."/>
            <person name="Barry K.W."/>
            <person name="Cichocki N."/>
            <person name="Veneault-Fourrey C."/>
            <person name="LaButti K."/>
            <person name="Lindquist E.A."/>
            <person name="Lipzen A."/>
            <person name="Lundell T."/>
            <person name="Morin E."/>
            <person name="Murat C."/>
            <person name="Riley R."/>
            <person name="Ohm R."/>
            <person name="Sun H."/>
            <person name="Tunlid A."/>
            <person name="Henrissat B."/>
            <person name="Grigoriev I.V."/>
            <person name="Hibbett D.S."/>
            <person name="Martin F."/>
        </authorList>
    </citation>
    <scope>NUCLEOTIDE SEQUENCE [LARGE SCALE GENOMIC DNA]</scope>
    <source>
        <strain evidence="4">LaAM-08-1</strain>
    </source>
</reference>
<gene>
    <name evidence="3" type="ORF">K443DRAFT_670737</name>
</gene>
<protein>
    <recommendedName>
        <fullName evidence="2">ThuA-like domain-containing protein</fullName>
    </recommendedName>
</protein>
<feature type="domain" description="ThuA-like" evidence="2">
    <location>
        <begin position="1"/>
        <end position="84"/>
    </location>
</feature>
<dbReference type="SUPFAM" id="SSF52317">
    <property type="entry name" value="Class I glutamine amidotransferase-like"/>
    <property type="match status" value="1"/>
</dbReference>
<evidence type="ECO:0000313" key="4">
    <source>
        <dbReference type="Proteomes" id="UP000054477"/>
    </source>
</evidence>
<keyword evidence="4" id="KW-1185">Reference proteome</keyword>
<evidence type="ECO:0000259" key="2">
    <source>
        <dbReference type="Pfam" id="PF06283"/>
    </source>
</evidence>
<dbReference type="HOGENOM" id="CLU_1896536_0_0_1"/>
<dbReference type="EMBL" id="KN838536">
    <property type="protein sequence ID" value="KIK10108.1"/>
    <property type="molecule type" value="Genomic_DNA"/>
</dbReference>
<reference evidence="3 4" key="1">
    <citation type="submission" date="2014-04" db="EMBL/GenBank/DDBJ databases">
        <authorList>
            <consortium name="DOE Joint Genome Institute"/>
            <person name="Kuo A."/>
            <person name="Kohler A."/>
            <person name="Nagy L.G."/>
            <person name="Floudas D."/>
            <person name="Copeland A."/>
            <person name="Barry K.W."/>
            <person name="Cichocki N."/>
            <person name="Veneault-Fourrey C."/>
            <person name="LaButti K."/>
            <person name="Lindquist E.A."/>
            <person name="Lipzen A."/>
            <person name="Lundell T."/>
            <person name="Morin E."/>
            <person name="Murat C."/>
            <person name="Sun H."/>
            <person name="Tunlid A."/>
            <person name="Henrissat B."/>
            <person name="Grigoriev I.V."/>
            <person name="Hibbett D.S."/>
            <person name="Martin F."/>
            <person name="Nordberg H.P."/>
            <person name="Cantor M.N."/>
            <person name="Hua S.X."/>
        </authorList>
    </citation>
    <scope>NUCLEOTIDE SEQUENCE [LARGE SCALE GENOMIC DNA]</scope>
    <source>
        <strain evidence="3 4">LaAM-08-1</strain>
    </source>
</reference>
<accession>A0A0C9YPZ6</accession>
<dbReference type="InterPro" id="IPR029010">
    <property type="entry name" value="ThuA-like"/>
</dbReference>
<evidence type="ECO:0000256" key="1">
    <source>
        <dbReference type="SAM" id="MobiDB-lite"/>
    </source>
</evidence>
<sequence length="134" mass="14991">MYNFISDLRAIGATVVLSADESSYMDNETRKFDQGTPHPTAWFQERGAGTQAGKSKGRSFYTSLGHLNETWKDDLFMSHIIGGVYLGPCKGIQLVHSTPLPWSETPSNLQPPPVLKRLLQLRDLESPQYVLLLL</sequence>
<dbReference type="InterPro" id="IPR029062">
    <property type="entry name" value="Class_I_gatase-like"/>
</dbReference>
<dbReference type="PANTHER" id="PTHR40469">
    <property type="entry name" value="SECRETED GLYCOSYL HYDROLASE"/>
    <property type="match status" value="1"/>
</dbReference>
<dbReference type="OrthoDB" id="3482285at2759"/>